<comment type="caution">
    <text evidence="2">The sequence shown here is derived from an EMBL/GenBank/DDBJ whole genome shotgun (WGS) entry which is preliminary data.</text>
</comment>
<gene>
    <name evidence="2" type="ORF">OQ287_10885</name>
</gene>
<dbReference type="Proteomes" id="UP001165678">
    <property type="component" value="Unassembled WGS sequence"/>
</dbReference>
<reference evidence="2" key="1">
    <citation type="submission" date="2022-11" db="EMBL/GenBank/DDBJ databases">
        <title>Larsenimonas rhizosphaerae sp. nov., isolated from a tidal mudflat.</title>
        <authorList>
            <person name="Lee S.D."/>
            <person name="Kim I.S."/>
        </authorList>
    </citation>
    <scope>NUCLEOTIDE SEQUENCE</scope>
    <source>
        <strain evidence="2">GH2-1</strain>
    </source>
</reference>
<sequence>MNTIVWFLVVTLSAVLPVLMPATAQAHPHGWVDYQVTVEFDDHQRATALKQVWVLDPMYSLTLLEELSREEHITMGQAMDKLGSDITANLERQHYLTHVYQGGRELAVGPITAYATTLRGKRVQYTFTLPLKTPVKADHQPLRWKVYDDTYYIEFLYDKKAKAPITLTNPPEGCSTTIAHATAAPGLVEELSAIDINGEAPAGIGERLADTGILECPGA</sequence>
<dbReference type="Pfam" id="PF06226">
    <property type="entry name" value="DUF1007"/>
    <property type="match status" value="1"/>
</dbReference>
<feature type="signal peptide" evidence="1">
    <location>
        <begin position="1"/>
        <end position="26"/>
    </location>
</feature>
<dbReference type="RefSeq" id="WP_265896426.1">
    <property type="nucleotide sequence ID" value="NZ_JAPIVE010000003.1"/>
</dbReference>
<dbReference type="AlphaFoldDB" id="A0AA41ZMS7"/>
<keyword evidence="1" id="KW-0732">Signal</keyword>
<evidence type="ECO:0000313" key="3">
    <source>
        <dbReference type="Proteomes" id="UP001165678"/>
    </source>
</evidence>
<accession>A0AA41ZMS7</accession>
<proteinExistence type="predicted"/>
<evidence type="ECO:0000313" key="2">
    <source>
        <dbReference type="EMBL" id="MCX2524743.1"/>
    </source>
</evidence>
<organism evidence="2 3">
    <name type="scientific">Larsenimonas rhizosphaerae</name>
    <dbReference type="NCBI Taxonomy" id="2944682"/>
    <lineage>
        <taxon>Bacteria</taxon>
        <taxon>Pseudomonadati</taxon>
        <taxon>Pseudomonadota</taxon>
        <taxon>Gammaproteobacteria</taxon>
        <taxon>Oceanospirillales</taxon>
        <taxon>Halomonadaceae</taxon>
        <taxon>Larsenimonas</taxon>
    </lineage>
</organism>
<name>A0AA41ZMS7_9GAMM</name>
<dbReference type="InterPro" id="IPR010412">
    <property type="entry name" value="DUF1007"/>
</dbReference>
<protein>
    <submittedName>
        <fullName evidence="2">DUF1007 family protein</fullName>
    </submittedName>
</protein>
<keyword evidence="3" id="KW-1185">Reference proteome</keyword>
<evidence type="ECO:0000256" key="1">
    <source>
        <dbReference type="SAM" id="SignalP"/>
    </source>
</evidence>
<dbReference type="EMBL" id="JAPIVE010000003">
    <property type="protein sequence ID" value="MCX2524743.1"/>
    <property type="molecule type" value="Genomic_DNA"/>
</dbReference>
<feature type="chain" id="PRO_5041384324" evidence="1">
    <location>
        <begin position="27"/>
        <end position="219"/>
    </location>
</feature>